<dbReference type="STRING" id="1727163.AO498_11555"/>
<dbReference type="PATRIC" id="fig|1727163.4.peg.2416"/>
<dbReference type="OrthoDB" id="822314at2"/>
<protein>
    <recommendedName>
        <fullName evidence="1">Pyrroline-5-carboxylate reductase catalytic N-terminal domain-containing protein</fullName>
    </recommendedName>
</protein>
<dbReference type="Proteomes" id="UP000073816">
    <property type="component" value="Chromosome"/>
</dbReference>
<feature type="domain" description="Pyrroline-5-carboxylate reductase catalytic N-terminal" evidence="1">
    <location>
        <begin position="2"/>
        <end position="96"/>
    </location>
</feature>
<organism evidence="2 3">
    <name type="scientific">Algoriphagus sanaruensis</name>
    <dbReference type="NCBI Taxonomy" id="1727163"/>
    <lineage>
        <taxon>Bacteria</taxon>
        <taxon>Pseudomonadati</taxon>
        <taxon>Bacteroidota</taxon>
        <taxon>Cytophagia</taxon>
        <taxon>Cytophagales</taxon>
        <taxon>Cyclobacteriaceae</taxon>
        <taxon>Algoriphagus</taxon>
    </lineage>
</organism>
<sequence>MKIAILGGTPLAKSLGKKYLEAGIGVAFGVGNDFDTEEPEWKALNKFFHRLMPYESAIVQGEFILLCYENADFPEVWVALKHTDTDGKIIIDCSNGSFDTKHGFTNEQLIQKAVPNAKVFRAFYNFDVNFDGYIRAGENREAFFQGENGNEKNRVKRLIEVIRFKAIDKGICVPRMVVNTPELNHEPEKILAESAKNRSISA</sequence>
<dbReference type="RefSeq" id="WP_067547662.1">
    <property type="nucleotide sequence ID" value="NZ_CP012836.1"/>
</dbReference>
<gene>
    <name evidence="2" type="ORF">AO498_11555</name>
</gene>
<dbReference type="SUPFAM" id="SSF51735">
    <property type="entry name" value="NAD(P)-binding Rossmann-fold domains"/>
    <property type="match status" value="1"/>
</dbReference>
<evidence type="ECO:0000259" key="1">
    <source>
        <dbReference type="Pfam" id="PF03807"/>
    </source>
</evidence>
<keyword evidence="3" id="KW-1185">Reference proteome</keyword>
<dbReference type="InterPro" id="IPR028939">
    <property type="entry name" value="P5C_Rdtase_cat_N"/>
</dbReference>
<name>A0A142EPL8_9BACT</name>
<evidence type="ECO:0000313" key="2">
    <source>
        <dbReference type="EMBL" id="AMQ57073.1"/>
    </source>
</evidence>
<proteinExistence type="predicted"/>
<dbReference type="AlphaFoldDB" id="A0A142EPL8"/>
<dbReference type="Pfam" id="PF03807">
    <property type="entry name" value="F420_oxidored"/>
    <property type="match status" value="1"/>
</dbReference>
<accession>A0A142EPL8</accession>
<evidence type="ECO:0000313" key="3">
    <source>
        <dbReference type="Proteomes" id="UP000073816"/>
    </source>
</evidence>
<dbReference type="Gene3D" id="3.40.50.720">
    <property type="entry name" value="NAD(P)-binding Rossmann-like Domain"/>
    <property type="match status" value="1"/>
</dbReference>
<dbReference type="EMBL" id="CP012836">
    <property type="protein sequence ID" value="AMQ57073.1"/>
    <property type="molecule type" value="Genomic_DNA"/>
</dbReference>
<dbReference type="InterPro" id="IPR036291">
    <property type="entry name" value="NAD(P)-bd_dom_sf"/>
</dbReference>
<reference evidence="2 3" key="2">
    <citation type="journal article" date="2016" name="Genome Announc.">
        <title>Complete Genome Sequence of Algoriphagus sp. Strain M8-2, Isolated from a Brackish Lake.</title>
        <authorList>
            <person name="Muraguchi Y."/>
            <person name="Kushimoto K."/>
            <person name="Ohtsubo Y."/>
            <person name="Suzuki T."/>
            <person name="Dohra H."/>
            <person name="Kimbara K."/>
            <person name="Shintani M."/>
        </authorList>
    </citation>
    <scope>NUCLEOTIDE SEQUENCE [LARGE SCALE GENOMIC DNA]</scope>
    <source>
        <strain evidence="2 3">M8-2</strain>
    </source>
</reference>
<dbReference type="KEGG" id="alm:AO498_11555"/>
<reference evidence="3" key="1">
    <citation type="submission" date="2015-09" db="EMBL/GenBank/DDBJ databases">
        <title>Complete sequence of Algoriphagus sp. M8-2.</title>
        <authorList>
            <person name="Shintani M."/>
        </authorList>
    </citation>
    <scope>NUCLEOTIDE SEQUENCE [LARGE SCALE GENOMIC DNA]</scope>
    <source>
        <strain evidence="3">M8-2</strain>
    </source>
</reference>